<dbReference type="Proteomes" id="UP000028045">
    <property type="component" value="Unassembled WGS sequence"/>
</dbReference>
<protein>
    <submittedName>
        <fullName evidence="3">Uncharacterized protein</fullName>
    </submittedName>
</protein>
<keyword evidence="1" id="KW-0175">Coiled coil</keyword>
<evidence type="ECO:0000313" key="3">
    <source>
        <dbReference type="EMBL" id="KEY74021.1"/>
    </source>
</evidence>
<gene>
    <name evidence="3" type="ORF">S7711_10594</name>
</gene>
<accession>A0A084B8Z2</accession>
<sequence length="129" mass="14575">MTNASQPNQMRSQFSPPLNGTKGEEGAAKPSGTQDIGHLEAEIRRLQQKNRELEDSLRTVEQDALPQSIMKWIPKVQAALTQLECVMKYNAFEGGEEFCEEQLEDMKLALQTMRDCEDKATAIINSWTM</sequence>
<reference evidence="3 4" key="1">
    <citation type="journal article" date="2014" name="BMC Genomics">
        <title>Comparative genome sequencing reveals chemotype-specific gene clusters in the toxigenic black mold Stachybotrys.</title>
        <authorList>
            <person name="Semeiks J."/>
            <person name="Borek D."/>
            <person name="Otwinowski Z."/>
            <person name="Grishin N.V."/>
        </authorList>
    </citation>
    <scope>NUCLEOTIDE SEQUENCE [LARGE SCALE GENOMIC DNA]</scope>
    <source>
        <strain evidence="4">CBS 109288 / IBT 7711</strain>
    </source>
</reference>
<dbReference type="HOGENOM" id="CLU_1950207_0_0_1"/>
<dbReference type="AlphaFoldDB" id="A0A084B8Z2"/>
<feature type="compositionally biased region" description="Polar residues" evidence="2">
    <location>
        <begin position="1"/>
        <end position="18"/>
    </location>
</feature>
<evidence type="ECO:0000313" key="4">
    <source>
        <dbReference type="Proteomes" id="UP000028045"/>
    </source>
</evidence>
<evidence type="ECO:0000256" key="2">
    <source>
        <dbReference type="SAM" id="MobiDB-lite"/>
    </source>
</evidence>
<organism evidence="3 4">
    <name type="scientific">Stachybotrys chartarum (strain CBS 109288 / IBT 7711)</name>
    <name type="common">Toxic black mold</name>
    <name type="synonym">Stilbospora chartarum</name>
    <dbReference type="NCBI Taxonomy" id="1280523"/>
    <lineage>
        <taxon>Eukaryota</taxon>
        <taxon>Fungi</taxon>
        <taxon>Dikarya</taxon>
        <taxon>Ascomycota</taxon>
        <taxon>Pezizomycotina</taxon>
        <taxon>Sordariomycetes</taxon>
        <taxon>Hypocreomycetidae</taxon>
        <taxon>Hypocreales</taxon>
        <taxon>Stachybotryaceae</taxon>
        <taxon>Stachybotrys</taxon>
    </lineage>
</organism>
<keyword evidence="4" id="KW-1185">Reference proteome</keyword>
<evidence type="ECO:0000256" key="1">
    <source>
        <dbReference type="SAM" id="Coils"/>
    </source>
</evidence>
<dbReference type="EMBL" id="KL647681">
    <property type="protein sequence ID" value="KEY74021.1"/>
    <property type="molecule type" value="Genomic_DNA"/>
</dbReference>
<name>A0A084B8Z2_STACB</name>
<feature type="region of interest" description="Disordered" evidence="2">
    <location>
        <begin position="1"/>
        <end position="35"/>
    </location>
</feature>
<proteinExistence type="predicted"/>
<feature type="coiled-coil region" evidence="1">
    <location>
        <begin position="36"/>
        <end position="63"/>
    </location>
</feature>